<dbReference type="Proteomes" id="UP000005268">
    <property type="component" value="Chromosome"/>
</dbReference>
<dbReference type="KEGG" id="ppi:YSA_00705"/>
<dbReference type="AlphaFoldDB" id="I3UNT9"/>
<reference evidence="1 2" key="1">
    <citation type="journal article" date="2012" name="J. Bacteriol.">
        <title>Complete Genome Sequence of the Naphthalene-Degrading Pseudomonas putida Strain ND6.</title>
        <authorList>
            <person name="Li S."/>
            <person name="Zhao H."/>
            <person name="Li Y."/>
            <person name="Niu S."/>
            <person name="Cai B."/>
        </authorList>
    </citation>
    <scope>NUCLEOTIDE SEQUENCE [LARGE SCALE GENOMIC DNA]</scope>
    <source>
        <strain evidence="1 2">ND6</strain>
    </source>
</reference>
<name>I3UNT9_PSEPU</name>
<organism evidence="1 2">
    <name type="scientific">Pseudomonas putida ND6</name>
    <dbReference type="NCBI Taxonomy" id="231023"/>
    <lineage>
        <taxon>Bacteria</taxon>
        <taxon>Pseudomonadati</taxon>
        <taxon>Pseudomonadota</taxon>
        <taxon>Gammaproteobacteria</taxon>
        <taxon>Pseudomonadales</taxon>
        <taxon>Pseudomonadaceae</taxon>
        <taxon>Pseudomonas</taxon>
    </lineage>
</organism>
<sequence length="35" mass="3853">MPQSSMHQVWGNSVFYIDATAPAIHKLVAEDLPQA</sequence>
<dbReference type="EMBL" id="CP003588">
    <property type="protein sequence ID" value="AFK67160.1"/>
    <property type="molecule type" value="Genomic_DNA"/>
</dbReference>
<dbReference type="HOGENOM" id="CLU_3366680_0_0_6"/>
<evidence type="ECO:0000313" key="1">
    <source>
        <dbReference type="EMBL" id="AFK67160.1"/>
    </source>
</evidence>
<evidence type="ECO:0000313" key="2">
    <source>
        <dbReference type="Proteomes" id="UP000005268"/>
    </source>
</evidence>
<accession>I3UNT9</accession>
<proteinExistence type="predicted"/>
<protein>
    <submittedName>
        <fullName evidence="1">Uncharacterized protein</fullName>
    </submittedName>
</protein>
<gene>
    <name evidence="1" type="ORF">YSA_00705</name>
</gene>